<proteinExistence type="inferred from homology"/>
<evidence type="ECO:0000256" key="3">
    <source>
        <dbReference type="PROSITE-ProRule" id="PRU00982"/>
    </source>
</evidence>
<dbReference type="InterPro" id="IPR043454">
    <property type="entry name" value="NPH3/RPT2-like"/>
</dbReference>
<evidence type="ECO:0000259" key="6">
    <source>
        <dbReference type="PROSITE" id="PS51649"/>
    </source>
</evidence>
<evidence type="ECO:0000256" key="2">
    <source>
        <dbReference type="ARBA" id="ARBA00022786"/>
    </source>
</evidence>
<dbReference type="PROSITE" id="PS50097">
    <property type="entry name" value="BTB"/>
    <property type="match status" value="1"/>
</dbReference>
<evidence type="ECO:0000256" key="4">
    <source>
        <dbReference type="SAM" id="MobiDB-lite"/>
    </source>
</evidence>
<dbReference type="InterPro" id="IPR000210">
    <property type="entry name" value="BTB/POZ_dom"/>
</dbReference>
<dbReference type="EMBL" id="JAXQNO010000015">
    <property type="protein sequence ID" value="KAK4782839.1"/>
    <property type="molecule type" value="Genomic_DNA"/>
</dbReference>
<feature type="domain" description="BTB" evidence="5">
    <location>
        <begin position="5"/>
        <end position="70"/>
    </location>
</feature>
<dbReference type="InterPro" id="IPR027356">
    <property type="entry name" value="NPH3_dom"/>
</dbReference>
<evidence type="ECO:0000313" key="8">
    <source>
        <dbReference type="Proteomes" id="UP001346149"/>
    </source>
</evidence>
<evidence type="ECO:0000256" key="1">
    <source>
        <dbReference type="ARBA" id="ARBA00004906"/>
    </source>
</evidence>
<comment type="similarity">
    <text evidence="3">Belongs to the NPH3 family.</text>
</comment>
<dbReference type="AlphaFoldDB" id="A0AAN7QWS5"/>
<feature type="domain" description="NPH3" evidence="6">
    <location>
        <begin position="199"/>
        <end position="461"/>
    </location>
</feature>
<gene>
    <name evidence="7" type="ORF">SAY86_007213</name>
</gene>
<sequence>MGRHCDLQIHINGQQTFFLNEKTISAFSGRLKKLIKQEKRRSQIKNSGIEVDDFPGGPDGFEMVSRFCYNRGHFPVTISNVSLLHSCAVFLGMTEKVSTGNLLHQTEMFLQGIFDWTWNDIVTSLKSCESFLTYADETGLVTKLICALLAKIAQNSDINLIPSSSSSSSSPETTSGFRFSSSARTTPELMKQGTLAAKCWWFDDLSVLPPLIIEKIVKGLGAFGTENNSIVLTRFLLYYLNVACQNHISRVEPPSPWKADYVGIADTAVYGVIGAGKSAFSCRGLFRVLRIISPYGSSKECRLGLEKLIGVMLDQATLDDLLVSSSVLYRDRGVYDVNLVVRLIRLFVNMNGSSAQKLKRVGRLVDKYLREIAPDHNLKVSRFLGVAESLPDTARDSFDGVYRSIDIFLESHPSLSFEERSRLCRCLNYEKLSLEACKDLAKNPKIPPRIAVQALMCQQQYHLAKDTSCTMVKEGHFMAQTPDPSTMSEYGQIVLYGHGKNMDAESMIEEENEDMRINLQKMQWRVVELEKVCKHMKGQMSKMVRRPVSSSSASSTPAGRPLPRLC</sequence>
<dbReference type="PROSITE" id="PS51649">
    <property type="entry name" value="NPH3"/>
    <property type="match status" value="1"/>
</dbReference>
<dbReference type="InterPro" id="IPR011333">
    <property type="entry name" value="SKP1/BTB/POZ_sf"/>
</dbReference>
<comment type="caution">
    <text evidence="7">The sequence shown here is derived from an EMBL/GenBank/DDBJ whole genome shotgun (WGS) entry which is preliminary data.</text>
</comment>
<keyword evidence="8" id="KW-1185">Reference proteome</keyword>
<evidence type="ECO:0000259" key="5">
    <source>
        <dbReference type="PROSITE" id="PS50097"/>
    </source>
</evidence>
<dbReference type="Pfam" id="PF03000">
    <property type="entry name" value="NPH3"/>
    <property type="match status" value="1"/>
</dbReference>
<dbReference type="PANTHER" id="PTHR32370">
    <property type="entry name" value="OS12G0117600 PROTEIN"/>
    <property type="match status" value="1"/>
</dbReference>
<accession>A0AAN7QWS5</accession>
<comment type="pathway">
    <text evidence="1">Protein modification; protein ubiquitination.</text>
</comment>
<keyword evidence="2" id="KW-0833">Ubl conjugation pathway</keyword>
<dbReference type="SMART" id="SM00225">
    <property type="entry name" value="BTB"/>
    <property type="match status" value="1"/>
</dbReference>
<organism evidence="7 8">
    <name type="scientific">Trapa natans</name>
    <name type="common">Water chestnut</name>
    <dbReference type="NCBI Taxonomy" id="22666"/>
    <lineage>
        <taxon>Eukaryota</taxon>
        <taxon>Viridiplantae</taxon>
        <taxon>Streptophyta</taxon>
        <taxon>Embryophyta</taxon>
        <taxon>Tracheophyta</taxon>
        <taxon>Spermatophyta</taxon>
        <taxon>Magnoliopsida</taxon>
        <taxon>eudicotyledons</taxon>
        <taxon>Gunneridae</taxon>
        <taxon>Pentapetalae</taxon>
        <taxon>rosids</taxon>
        <taxon>malvids</taxon>
        <taxon>Myrtales</taxon>
        <taxon>Lythraceae</taxon>
        <taxon>Trapa</taxon>
    </lineage>
</organism>
<dbReference type="Proteomes" id="UP001346149">
    <property type="component" value="Unassembled WGS sequence"/>
</dbReference>
<feature type="region of interest" description="Disordered" evidence="4">
    <location>
        <begin position="540"/>
        <end position="566"/>
    </location>
</feature>
<dbReference type="SUPFAM" id="SSF54695">
    <property type="entry name" value="POZ domain"/>
    <property type="match status" value="1"/>
</dbReference>
<name>A0AAN7QWS5_TRANT</name>
<evidence type="ECO:0000313" key="7">
    <source>
        <dbReference type="EMBL" id="KAK4782839.1"/>
    </source>
</evidence>
<protein>
    <submittedName>
        <fullName evidence="7">Uncharacterized protein</fullName>
    </submittedName>
</protein>
<reference evidence="7 8" key="1">
    <citation type="journal article" date="2023" name="Hortic Res">
        <title>Pangenome of water caltrop reveals structural variations and asymmetric subgenome divergence after allopolyploidization.</title>
        <authorList>
            <person name="Zhang X."/>
            <person name="Chen Y."/>
            <person name="Wang L."/>
            <person name="Yuan Y."/>
            <person name="Fang M."/>
            <person name="Shi L."/>
            <person name="Lu R."/>
            <person name="Comes H.P."/>
            <person name="Ma Y."/>
            <person name="Chen Y."/>
            <person name="Huang G."/>
            <person name="Zhou Y."/>
            <person name="Zheng Z."/>
            <person name="Qiu Y."/>
        </authorList>
    </citation>
    <scope>NUCLEOTIDE SEQUENCE [LARGE SCALE GENOMIC DNA]</scope>
    <source>
        <strain evidence="7">F231</strain>
    </source>
</reference>